<accession>A0A9D4QDH5</accession>
<reference evidence="2" key="1">
    <citation type="journal article" date="2020" name="Cell">
        <title>Large-Scale Comparative Analyses of Tick Genomes Elucidate Their Genetic Diversity and Vector Capacities.</title>
        <authorList>
            <consortium name="Tick Genome and Microbiome Consortium (TIGMIC)"/>
            <person name="Jia N."/>
            <person name="Wang J."/>
            <person name="Shi W."/>
            <person name="Du L."/>
            <person name="Sun Y."/>
            <person name="Zhan W."/>
            <person name="Jiang J.F."/>
            <person name="Wang Q."/>
            <person name="Zhang B."/>
            <person name="Ji P."/>
            <person name="Bell-Sakyi L."/>
            <person name="Cui X.M."/>
            <person name="Yuan T.T."/>
            <person name="Jiang B.G."/>
            <person name="Yang W.F."/>
            <person name="Lam T.T."/>
            <person name="Chang Q.C."/>
            <person name="Ding S.J."/>
            <person name="Wang X.J."/>
            <person name="Zhu J.G."/>
            <person name="Ruan X.D."/>
            <person name="Zhao L."/>
            <person name="Wei J.T."/>
            <person name="Ye R.Z."/>
            <person name="Que T.C."/>
            <person name="Du C.H."/>
            <person name="Zhou Y.H."/>
            <person name="Cheng J.X."/>
            <person name="Dai P.F."/>
            <person name="Guo W.B."/>
            <person name="Han X.H."/>
            <person name="Huang E.J."/>
            <person name="Li L.F."/>
            <person name="Wei W."/>
            <person name="Gao Y.C."/>
            <person name="Liu J.Z."/>
            <person name="Shao H.Z."/>
            <person name="Wang X."/>
            <person name="Wang C.C."/>
            <person name="Yang T.C."/>
            <person name="Huo Q.B."/>
            <person name="Li W."/>
            <person name="Chen H.Y."/>
            <person name="Chen S.E."/>
            <person name="Zhou L.G."/>
            <person name="Ni X.B."/>
            <person name="Tian J.H."/>
            <person name="Sheng Y."/>
            <person name="Liu T."/>
            <person name="Pan Y.S."/>
            <person name="Xia L.Y."/>
            <person name="Li J."/>
            <person name="Zhao F."/>
            <person name="Cao W.C."/>
        </authorList>
    </citation>
    <scope>NUCLEOTIDE SEQUENCE</scope>
    <source>
        <strain evidence="2">Rsan-2018</strain>
    </source>
</reference>
<dbReference type="VEuPathDB" id="VectorBase:RSAN_031082"/>
<feature type="compositionally biased region" description="Basic and acidic residues" evidence="1">
    <location>
        <begin position="1"/>
        <end position="12"/>
    </location>
</feature>
<name>A0A9D4QDH5_RHISA</name>
<comment type="caution">
    <text evidence="2">The sequence shown here is derived from an EMBL/GenBank/DDBJ whole genome shotgun (WGS) entry which is preliminary data.</text>
</comment>
<reference evidence="2" key="2">
    <citation type="submission" date="2021-09" db="EMBL/GenBank/DDBJ databases">
        <authorList>
            <person name="Jia N."/>
            <person name="Wang J."/>
            <person name="Shi W."/>
            <person name="Du L."/>
            <person name="Sun Y."/>
            <person name="Zhan W."/>
            <person name="Jiang J."/>
            <person name="Wang Q."/>
            <person name="Zhang B."/>
            <person name="Ji P."/>
            <person name="Sakyi L.B."/>
            <person name="Cui X."/>
            <person name="Yuan T."/>
            <person name="Jiang B."/>
            <person name="Yang W."/>
            <person name="Lam T.T.-Y."/>
            <person name="Chang Q."/>
            <person name="Ding S."/>
            <person name="Wang X."/>
            <person name="Zhu J."/>
            <person name="Ruan X."/>
            <person name="Zhao L."/>
            <person name="Wei J."/>
            <person name="Que T."/>
            <person name="Du C."/>
            <person name="Cheng J."/>
            <person name="Dai P."/>
            <person name="Han X."/>
            <person name="Huang E."/>
            <person name="Gao Y."/>
            <person name="Liu J."/>
            <person name="Shao H."/>
            <person name="Ye R."/>
            <person name="Li L."/>
            <person name="Wei W."/>
            <person name="Wang X."/>
            <person name="Wang C."/>
            <person name="Huo Q."/>
            <person name="Li W."/>
            <person name="Guo W."/>
            <person name="Chen H."/>
            <person name="Chen S."/>
            <person name="Zhou L."/>
            <person name="Zhou L."/>
            <person name="Ni X."/>
            <person name="Tian J."/>
            <person name="Zhou Y."/>
            <person name="Sheng Y."/>
            <person name="Liu T."/>
            <person name="Pan Y."/>
            <person name="Xia L."/>
            <person name="Li J."/>
            <person name="Zhao F."/>
            <person name="Cao W."/>
        </authorList>
    </citation>
    <scope>NUCLEOTIDE SEQUENCE</scope>
    <source>
        <strain evidence="2">Rsan-2018</strain>
        <tissue evidence="2">Larvae</tissue>
    </source>
</reference>
<gene>
    <name evidence="2" type="ORF">HPB52_012767</name>
</gene>
<protein>
    <submittedName>
        <fullName evidence="2">Uncharacterized protein</fullName>
    </submittedName>
</protein>
<organism evidence="2 3">
    <name type="scientific">Rhipicephalus sanguineus</name>
    <name type="common">Brown dog tick</name>
    <name type="synonym">Ixodes sanguineus</name>
    <dbReference type="NCBI Taxonomy" id="34632"/>
    <lineage>
        <taxon>Eukaryota</taxon>
        <taxon>Metazoa</taxon>
        <taxon>Ecdysozoa</taxon>
        <taxon>Arthropoda</taxon>
        <taxon>Chelicerata</taxon>
        <taxon>Arachnida</taxon>
        <taxon>Acari</taxon>
        <taxon>Parasitiformes</taxon>
        <taxon>Ixodida</taxon>
        <taxon>Ixodoidea</taxon>
        <taxon>Ixodidae</taxon>
        <taxon>Rhipicephalinae</taxon>
        <taxon>Rhipicephalus</taxon>
        <taxon>Rhipicephalus</taxon>
    </lineage>
</organism>
<keyword evidence="3" id="KW-1185">Reference proteome</keyword>
<evidence type="ECO:0000313" key="2">
    <source>
        <dbReference type="EMBL" id="KAH7976367.1"/>
    </source>
</evidence>
<evidence type="ECO:0000256" key="1">
    <source>
        <dbReference type="SAM" id="MobiDB-lite"/>
    </source>
</evidence>
<proteinExistence type="predicted"/>
<sequence>MEWDDWWARREEGNDDDGGGHSPRMDSRLAHLVEVKKSALKRLYGQKHNRYLRRKITELNKHIDAMNGNSNTGKTWKILKHLLDPSATKTAAKAEITKIRHKYILQRKHP</sequence>
<dbReference type="AlphaFoldDB" id="A0A9D4QDH5"/>
<dbReference type="EMBL" id="JABSTV010001246">
    <property type="protein sequence ID" value="KAH7976367.1"/>
    <property type="molecule type" value="Genomic_DNA"/>
</dbReference>
<evidence type="ECO:0000313" key="3">
    <source>
        <dbReference type="Proteomes" id="UP000821837"/>
    </source>
</evidence>
<feature type="region of interest" description="Disordered" evidence="1">
    <location>
        <begin position="1"/>
        <end position="25"/>
    </location>
</feature>
<dbReference type="Proteomes" id="UP000821837">
    <property type="component" value="Chromosome 10"/>
</dbReference>